<evidence type="ECO:0000313" key="1">
    <source>
        <dbReference type="EMBL" id="TGY97663.1"/>
    </source>
</evidence>
<evidence type="ECO:0000313" key="2">
    <source>
        <dbReference type="Proteomes" id="UP000304953"/>
    </source>
</evidence>
<reference evidence="1" key="1">
    <citation type="submission" date="2019-04" db="EMBL/GenBank/DDBJ databases">
        <title>Microbes associate with the intestines of laboratory mice.</title>
        <authorList>
            <person name="Navarre W."/>
            <person name="Wong E."/>
            <person name="Huang K."/>
            <person name="Tropini C."/>
            <person name="Ng K."/>
            <person name="Yu B."/>
        </authorList>
    </citation>
    <scope>NUCLEOTIDE SEQUENCE</scope>
    <source>
        <strain evidence="1">NM01_1-7b</strain>
    </source>
</reference>
<gene>
    <name evidence="1" type="ORF">E5329_03395</name>
</gene>
<keyword evidence="2" id="KW-1185">Reference proteome</keyword>
<comment type="caution">
    <text evidence="1">The sequence shown here is derived from an EMBL/GenBank/DDBJ whole genome shotgun (WGS) entry which is preliminary data.</text>
</comment>
<sequence length="331" mass="37035">MTTIKDIAVSAGVSPATVSRILNNDATLNVSPETRQKVLDIAHALNYKKKSRASSKSAYTLGIVQWFSPQQEMEDNYYLLIRQGIEDFCMQNCIHVIRTYKADVNYMDALKHVDALVCVGKFSNSEIAQFRALTNSIIFLDMLVEDRNVSTITLDFEHAMKLGLDYLTSLGHRRIGFLGGKEYLADGTLFPDVRRKLFTDYCRKHGLDFLPYIQEESFTTESGCRMMHRLLEQETHPTAVIASSDPIAIGALRALNDKGLRAPDDISLVGFDDTSLSAFTAPPLTTIHAPAYDMGNFGANIVFNILKLQPATAMKIQLPCRLVERQSCRKL</sequence>
<dbReference type="EMBL" id="SRYA01000005">
    <property type="protein sequence ID" value="TGY97663.1"/>
    <property type="molecule type" value="Genomic_DNA"/>
</dbReference>
<name>A0AC61RZQ2_9FIRM</name>
<keyword evidence="1" id="KW-0238">DNA-binding</keyword>
<protein>
    <submittedName>
        <fullName evidence="1">LacI family DNA-binding transcriptional regulator</fullName>
    </submittedName>
</protein>
<accession>A0AC61RZQ2</accession>
<organism evidence="1 2">
    <name type="scientific">Petralouisia muris</name>
    <dbReference type="NCBI Taxonomy" id="3032872"/>
    <lineage>
        <taxon>Bacteria</taxon>
        <taxon>Bacillati</taxon>
        <taxon>Bacillota</taxon>
        <taxon>Clostridia</taxon>
        <taxon>Lachnospirales</taxon>
        <taxon>Lachnospiraceae</taxon>
        <taxon>Petralouisia</taxon>
    </lineage>
</organism>
<dbReference type="Proteomes" id="UP000304953">
    <property type="component" value="Unassembled WGS sequence"/>
</dbReference>
<proteinExistence type="predicted"/>